<feature type="region of interest" description="Disordered" evidence="4">
    <location>
        <begin position="1"/>
        <end position="20"/>
    </location>
</feature>
<dbReference type="CDD" id="cd16495">
    <property type="entry name" value="RING_CH-C4HC3_MARCH"/>
    <property type="match status" value="1"/>
</dbReference>
<dbReference type="InterPro" id="IPR013083">
    <property type="entry name" value="Znf_RING/FYVE/PHD"/>
</dbReference>
<evidence type="ECO:0000256" key="3">
    <source>
        <dbReference type="ARBA" id="ARBA00022833"/>
    </source>
</evidence>
<evidence type="ECO:0000256" key="5">
    <source>
        <dbReference type="SAM" id="Phobius"/>
    </source>
</evidence>
<dbReference type="SMART" id="SM00744">
    <property type="entry name" value="RINGv"/>
    <property type="match status" value="1"/>
</dbReference>
<feature type="transmembrane region" description="Helical" evidence="5">
    <location>
        <begin position="164"/>
        <end position="184"/>
    </location>
</feature>
<reference evidence="7" key="2">
    <citation type="submission" date="2020-08" db="EMBL/GenBank/DDBJ databases">
        <title>Plant Genome Project.</title>
        <authorList>
            <person name="Zhang R.-G."/>
        </authorList>
    </citation>
    <scope>NUCLEOTIDE SEQUENCE</scope>
    <source>
        <strain evidence="7">Huo1</strain>
        <tissue evidence="7">Leaf</tissue>
    </source>
</reference>
<dbReference type="SUPFAM" id="SSF57850">
    <property type="entry name" value="RING/U-box"/>
    <property type="match status" value="1"/>
</dbReference>
<feature type="transmembrane region" description="Helical" evidence="5">
    <location>
        <begin position="334"/>
        <end position="354"/>
    </location>
</feature>
<keyword evidence="5" id="KW-0472">Membrane</keyword>
<feature type="region of interest" description="Disordered" evidence="4">
    <location>
        <begin position="50"/>
        <end position="90"/>
    </location>
</feature>
<keyword evidence="2" id="KW-0863">Zinc-finger</keyword>
<dbReference type="Pfam" id="PF12906">
    <property type="entry name" value="RINGv"/>
    <property type="match status" value="1"/>
</dbReference>
<dbReference type="Gene3D" id="3.30.40.10">
    <property type="entry name" value="Zinc/RING finger domain, C3HC4 (zinc finger)"/>
    <property type="match status" value="1"/>
</dbReference>
<feature type="region of interest" description="Disordered" evidence="4">
    <location>
        <begin position="456"/>
        <end position="478"/>
    </location>
</feature>
<keyword evidence="3" id="KW-0862">Zinc</keyword>
<evidence type="ECO:0000256" key="4">
    <source>
        <dbReference type="SAM" id="MobiDB-lite"/>
    </source>
</evidence>
<sequence>MESAKEIKEGCSNLSPPHPLLLNPKVGEWSEIVIEEAVIREQNEDSVSVAINMPPSPIPTPKRVNFSPLPSPNRLKLNGSPSPSTKPKSSIKNLLPRLSFKFRNTNSDIEKAAIIALQVSPEMPSTSIPRTFSLSKLFTPKMDRTSSLPTSPILHSNPESAHGGFTGVAAVSTSSLYSFIYIVIMQKGGCQLPMHRSRSVPVLNKEGSIKQIDSLGSVYRVVPTAPRVTEQTSAASPPVGTIGADEKNDYAEDIPQEEAVCRICFVELGEGSDTLKMECSCKGELALAHQECAIKWFSIKGNKTCDICKQEVKNLSVTLLRIQTNQTRGVWQDVPVLVIVSMLAYFCFLEQLLVKKMGSSAIAISLPFSCILGLLASMTSTTMVRRKYAWLYATIQFTMVVIFAHIFYSVLHVQAVLSVLLATFAGFGGAMCGTSILFEILKWRRTWSNWPASQHDAAQASETTDAPPNRVDGNGQHN</sequence>
<keyword evidence="5" id="KW-1133">Transmembrane helix</keyword>
<evidence type="ECO:0000313" key="8">
    <source>
        <dbReference type="Proteomes" id="UP000298416"/>
    </source>
</evidence>
<reference evidence="7" key="1">
    <citation type="submission" date="2018-01" db="EMBL/GenBank/DDBJ databases">
        <authorList>
            <person name="Mao J.F."/>
        </authorList>
    </citation>
    <scope>NUCLEOTIDE SEQUENCE</scope>
    <source>
        <strain evidence="7">Huo1</strain>
        <tissue evidence="7">Leaf</tissue>
    </source>
</reference>
<protein>
    <recommendedName>
        <fullName evidence="6">RING-CH-type domain-containing protein</fullName>
    </recommendedName>
</protein>
<evidence type="ECO:0000256" key="1">
    <source>
        <dbReference type="ARBA" id="ARBA00022723"/>
    </source>
</evidence>
<dbReference type="GO" id="GO:0008270">
    <property type="term" value="F:zinc ion binding"/>
    <property type="evidence" value="ECO:0007669"/>
    <property type="project" value="UniProtKB-KW"/>
</dbReference>
<dbReference type="InterPro" id="IPR011016">
    <property type="entry name" value="Znf_RING-CH"/>
</dbReference>
<organism evidence="7">
    <name type="scientific">Salvia splendens</name>
    <name type="common">Scarlet sage</name>
    <dbReference type="NCBI Taxonomy" id="180675"/>
    <lineage>
        <taxon>Eukaryota</taxon>
        <taxon>Viridiplantae</taxon>
        <taxon>Streptophyta</taxon>
        <taxon>Embryophyta</taxon>
        <taxon>Tracheophyta</taxon>
        <taxon>Spermatophyta</taxon>
        <taxon>Magnoliopsida</taxon>
        <taxon>eudicotyledons</taxon>
        <taxon>Gunneridae</taxon>
        <taxon>Pentapetalae</taxon>
        <taxon>asterids</taxon>
        <taxon>lamiids</taxon>
        <taxon>Lamiales</taxon>
        <taxon>Lamiaceae</taxon>
        <taxon>Nepetoideae</taxon>
        <taxon>Mentheae</taxon>
        <taxon>Salviinae</taxon>
        <taxon>Salvia</taxon>
        <taxon>Salvia subgen. Calosphace</taxon>
        <taxon>core Calosphace</taxon>
    </lineage>
</organism>
<dbReference type="AlphaFoldDB" id="A0A8X8YJE3"/>
<keyword evidence="1" id="KW-0479">Metal-binding</keyword>
<dbReference type="PANTHER" id="PTHR46158:SF10">
    <property type="entry name" value="RING-CH-TYPE DOMAIN-CONTAINING PROTEIN"/>
    <property type="match status" value="1"/>
</dbReference>
<name>A0A8X8YJE3_SALSN</name>
<feature type="transmembrane region" description="Helical" evidence="5">
    <location>
        <begin position="389"/>
        <end position="410"/>
    </location>
</feature>
<accession>A0A8X8YJE3</accession>
<proteinExistence type="predicted"/>
<keyword evidence="8" id="KW-1185">Reference proteome</keyword>
<evidence type="ECO:0000256" key="2">
    <source>
        <dbReference type="ARBA" id="ARBA00022771"/>
    </source>
</evidence>
<gene>
    <name evidence="7" type="ORF">SASPL_105645</name>
</gene>
<dbReference type="PANTHER" id="PTHR46158">
    <property type="entry name" value="OS02G0165000 PROTEIN"/>
    <property type="match status" value="1"/>
</dbReference>
<feature type="transmembrane region" description="Helical" evidence="5">
    <location>
        <begin position="416"/>
        <end position="438"/>
    </location>
</feature>
<feature type="transmembrane region" description="Helical" evidence="5">
    <location>
        <begin position="360"/>
        <end position="377"/>
    </location>
</feature>
<comment type="caution">
    <text evidence="7">The sequence shown here is derived from an EMBL/GenBank/DDBJ whole genome shotgun (WGS) entry which is preliminary data.</text>
</comment>
<evidence type="ECO:0000313" key="7">
    <source>
        <dbReference type="EMBL" id="KAG6434025.1"/>
    </source>
</evidence>
<dbReference type="EMBL" id="PNBA02000002">
    <property type="protein sequence ID" value="KAG6434025.1"/>
    <property type="molecule type" value="Genomic_DNA"/>
</dbReference>
<keyword evidence="5" id="KW-0812">Transmembrane</keyword>
<feature type="domain" description="RING-CH-type" evidence="6">
    <location>
        <begin position="253"/>
        <end position="315"/>
    </location>
</feature>
<evidence type="ECO:0000259" key="6">
    <source>
        <dbReference type="PROSITE" id="PS51292"/>
    </source>
</evidence>
<feature type="compositionally biased region" description="Low complexity" evidence="4">
    <location>
        <begin position="80"/>
        <end position="90"/>
    </location>
</feature>
<dbReference type="Proteomes" id="UP000298416">
    <property type="component" value="Unassembled WGS sequence"/>
</dbReference>
<dbReference type="PROSITE" id="PS51292">
    <property type="entry name" value="ZF_RING_CH"/>
    <property type="match status" value="1"/>
</dbReference>